<reference evidence="3" key="1">
    <citation type="submission" date="2018-04" db="EMBL/GenBank/DDBJ databases">
        <authorList>
            <person name="Cornet L."/>
        </authorList>
    </citation>
    <scope>NUCLEOTIDE SEQUENCE [LARGE SCALE GENOMIC DNA]</scope>
</reference>
<accession>A0A2W4WNU4</accession>
<keyword evidence="1" id="KW-0175">Coiled coil</keyword>
<name>A0A2W4WNU4_9CYAN</name>
<reference evidence="2 3" key="2">
    <citation type="submission" date="2018-06" db="EMBL/GenBank/DDBJ databases">
        <title>Metagenomic assembly of (sub)arctic Cyanobacteria and their associated microbiome from non-axenic cultures.</title>
        <authorList>
            <person name="Baurain D."/>
        </authorList>
    </citation>
    <scope>NUCLEOTIDE SEQUENCE [LARGE SCALE GENOMIC DNA]</scope>
    <source>
        <strain evidence="2">ULC027bin1</strain>
    </source>
</reference>
<dbReference type="EMBL" id="QBMP01000296">
    <property type="protein sequence ID" value="PZO46784.1"/>
    <property type="molecule type" value="Genomic_DNA"/>
</dbReference>
<dbReference type="Proteomes" id="UP000249794">
    <property type="component" value="Unassembled WGS sequence"/>
</dbReference>
<feature type="coiled-coil region" evidence="1">
    <location>
        <begin position="42"/>
        <end position="69"/>
    </location>
</feature>
<proteinExistence type="predicted"/>
<organism evidence="2 3">
    <name type="scientific">Phormidesmis priestleyi</name>
    <dbReference type="NCBI Taxonomy" id="268141"/>
    <lineage>
        <taxon>Bacteria</taxon>
        <taxon>Bacillati</taxon>
        <taxon>Cyanobacteriota</taxon>
        <taxon>Cyanophyceae</taxon>
        <taxon>Leptolyngbyales</taxon>
        <taxon>Leptolyngbyaceae</taxon>
        <taxon>Phormidesmis</taxon>
    </lineage>
</organism>
<dbReference type="AlphaFoldDB" id="A0A2W4WNU4"/>
<sequence>MSDPLPNPIQLKILRLEGQLRDRQVKYDREKALLGGISGGAEYQIEQNLERLESDISRLTDEVTAAQTQLNGEHIVAVIRYLEDYWNTERQTCEQAFRRSLPPNSWAIEAETPATIAGIVNTLAKSGQDSDCLYTPLAIFVGKLLRQNSLYINSPDRIRRLECRSHKGSGS</sequence>
<protein>
    <submittedName>
        <fullName evidence="2">Uncharacterized protein</fullName>
    </submittedName>
</protein>
<evidence type="ECO:0000313" key="3">
    <source>
        <dbReference type="Proteomes" id="UP000249794"/>
    </source>
</evidence>
<gene>
    <name evidence="2" type="ORF">DCF15_19850</name>
</gene>
<evidence type="ECO:0000256" key="1">
    <source>
        <dbReference type="SAM" id="Coils"/>
    </source>
</evidence>
<comment type="caution">
    <text evidence="2">The sequence shown here is derived from an EMBL/GenBank/DDBJ whole genome shotgun (WGS) entry which is preliminary data.</text>
</comment>
<evidence type="ECO:0000313" key="2">
    <source>
        <dbReference type="EMBL" id="PZO46784.1"/>
    </source>
</evidence>